<dbReference type="RefSeq" id="XP_017552088.2">
    <property type="nucleotide sequence ID" value="XM_017696599.2"/>
</dbReference>
<dbReference type="STRING" id="42514.ENSPNAP00000008039"/>
<sequence>MAAIYTGIHQKLKSSQTPWSDKLKLAQFAWASSQCILPNKEQVLLDWTVHALSCYYSKKVKVPLEVVERLWTYLDDVLNSKKLSNVLSQGKNITLNPAVSQIINERILEGTTGMLSISLSTVLSCCHGILTSPVLSVSYTARYDLLVDLLVRICGLACFQLSQHESSGPLRLKVFEVLFLVLSTYLTVQKQQGNTNRVFTQVTEHLLQPLCLLRHLLTTRAWAEEDDLSIRQHLNKDIRCKVDLILQSALFFHDRLPYYKEEVLPSERGSGPKKGSASNTYVCPVATILSKLVHGHGDDKEALFYAVRCNSLQLLFKFALDSFCKEEENKLLCFHIMTKFVTTLDFTEDLSIKETFNTENWSLVLLSLENILNSCLAGDIYNVAADRIHHKEVQLRYYRKVARLLFNNAQTDVPAWYRCLKTLLALNHQILEPDLDELISSAWVDADNFELRVKKARETLMCAVIQTYAKLRQLPRLFEELLVVICRPAADELRQELLPEAVQKSLSQCLLDNPPSQNLEICRLILKNMPNVREMRNESALKLFFLSILLHAVIFNLKTLDDSTPVPTVRQTQSLMEEMFKFVRSLLQYLEGVLIADIPWGEKIQETALLLTHTWHEADALFQIHCSKYQSPAGANHEMSPVCDTIEKVLAQTGSAGEVSSALSRLLQKLLALQRMKKHLLVSPSAETKNILCEIAQYVVNRQEPLIHMSSDQTWDLQLCSVNSDTYSVAYWFVVTTNLPLIAPYLSQEDASYIADTMLNSLLQSDFRSSLEKMDQSIFLISKQLLESMVLCELPQLHSAVVTSITKRIFEVLCASDVPSFLKSSAEFGVESVDKEEHMADFSPSLRRLKSIAREVMNCVETGVSILVSEAQVSHLLKLVKITSVLNPHAMSPEDYLELFLCSFLMNICVQRDGNEALSVPISLSEELFKLMALLLMRQNSYIVLKVVHGSTLLEAAMTSVSSCFSKGLSFSVDNPAWFPFLQSVQGFIQCLIQLIIIKKNSTRINLEKFANFMIERVPLDGTSSGDSGEYEEALYVQLHLATMSTLCKELIPILGKTKQLDQTVIPLLEKIVSIMGPAIQAVLTGKAGSMLRQSFFVDVVTVMIKSELAKASHQTEHIVEGNGKDKISHIGFYKSFGQQILRELCPAARPMDFLNSSIHYLSAFYLAAEANKELDLKDLRFTILQHVHTLLSGAWMSVSEVKELEAPVKDMLAQLMGSCSKEQFHLLFLLLRDGLGASKVGGGCHTEVLASLTLIKLLACCSLPDTCSKAFWLTVPQILSSLVFVIRESSEVASLTSALTVPAVETLTTLLRQGESWLSNPHHVIIGLGALHFVPLDSHSMDDYYSAFLAIHEALFAIILCYPKVMLKAAPTFLNCFYRLVTSIMHEGRQKGEKEREKDFGTLLKCAMLVERMYTHIGNTADGFTVLSSFIVAQYVSELQRVTLQPEIKAHLTEGIYHILDSCAEQHIKFLNRTLQMGVKEVFRELYKNYVHYHKSQRQGEEKYTA</sequence>
<evidence type="ECO:0000259" key="1">
    <source>
        <dbReference type="Pfam" id="PF10441"/>
    </source>
</evidence>
<protein>
    <recommendedName>
        <fullName evidence="1">Nucleolar 27S pre-rRNA processing Urb2/Npa2 C-terminal domain-containing protein</fullName>
    </recommendedName>
</protein>
<accession>A0A3B4CC59</accession>
<proteinExistence type="predicted"/>
<organism evidence="2 3">
    <name type="scientific">Pygocentrus nattereri</name>
    <name type="common">Red-bellied piranha</name>
    <dbReference type="NCBI Taxonomy" id="42514"/>
    <lineage>
        <taxon>Eukaryota</taxon>
        <taxon>Metazoa</taxon>
        <taxon>Chordata</taxon>
        <taxon>Craniata</taxon>
        <taxon>Vertebrata</taxon>
        <taxon>Euteleostomi</taxon>
        <taxon>Actinopterygii</taxon>
        <taxon>Neopterygii</taxon>
        <taxon>Teleostei</taxon>
        <taxon>Ostariophysi</taxon>
        <taxon>Characiformes</taxon>
        <taxon>Characoidei</taxon>
        <taxon>Pygocentrus</taxon>
    </lineage>
</organism>
<dbReference type="Pfam" id="PF10441">
    <property type="entry name" value="Urb2"/>
    <property type="match status" value="1"/>
</dbReference>
<dbReference type="RefSeq" id="XP_017552084.2">
    <property type="nucleotide sequence ID" value="XM_017696595.2"/>
</dbReference>
<dbReference type="RefSeq" id="XP_037394477.1">
    <property type="nucleotide sequence ID" value="XM_037538580.1"/>
</dbReference>
<keyword evidence="3" id="KW-1185">Reference proteome</keyword>
<dbReference type="PANTHER" id="PTHR15682">
    <property type="entry name" value="UNHEALTHY RIBOSOME BIOGENESIS PROTEIN 2 HOMOLOG"/>
    <property type="match status" value="1"/>
</dbReference>
<dbReference type="InterPro" id="IPR018849">
    <property type="entry name" value="Urb2/Npa2_C"/>
</dbReference>
<evidence type="ECO:0000313" key="3">
    <source>
        <dbReference type="Proteomes" id="UP001501920"/>
    </source>
</evidence>
<dbReference type="GeneID" id="108426830"/>
<gene>
    <name evidence="2" type="primary">URB2</name>
</gene>
<dbReference type="RefSeq" id="XP_037394479.1">
    <property type="nucleotide sequence ID" value="XM_037538582.1"/>
</dbReference>
<feature type="domain" description="Nucleolar 27S pre-rRNA processing Urb2/Npa2 C-terminal" evidence="1">
    <location>
        <begin position="1304"/>
        <end position="1498"/>
    </location>
</feature>
<reference evidence="2" key="3">
    <citation type="submission" date="2025-09" db="UniProtKB">
        <authorList>
            <consortium name="Ensembl"/>
        </authorList>
    </citation>
    <scope>IDENTIFICATION</scope>
</reference>
<evidence type="ECO:0000313" key="2">
    <source>
        <dbReference type="Ensembl" id="ENSPNAP00000008039.2"/>
    </source>
</evidence>
<reference evidence="2" key="2">
    <citation type="submission" date="2025-08" db="UniProtKB">
        <authorList>
            <consortium name="Ensembl"/>
        </authorList>
    </citation>
    <scope>IDENTIFICATION</scope>
</reference>
<dbReference type="RefSeq" id="XP_037394478.1">
    <property type="nucleotide sequence ID" value="XM_037538581.1"/>
</dbReference>
<dbReference type="GO" id="GO:0042254">
    <property type="term" value="P:ribosome biogenesis"/>
    <property type="evidence" value="ECO:0007669"/>
    <property type="project" value="TreeGrafter"/>
</dbReference>
<dbReference type="GeneTree" id="ENSGT00390000009258"/>
<dbReference type="InterPro" id="IPR052609">
    <property type="entry name" value="Ribosome_Biogenesis_Reg"/>
</dbReference>
<dbReference type="Proteomes" id="UP001501920">
    <property type="component" value="Chromosome 5"/>
</dbReference>
<dbReference type="Ensembl" id="ENSPNAT00000000829.2">
    <property type="protein sequence ID" value="ENSPNAP00000008039.2"/>
    <property type="gene ID" value="ENSPNAG00000013684.2"/>
</dbReference>
<name>A0A3B4CC59_PYGNA</name>
<dbReference type="PANTHER" id="PTHR15682:SF2">
    <property type="entry name" value="UNHEALTHY RIBOSOME BIOGENESIS PROTEIN 2 HOMOLOG"/>
    <property type="match status" value="1"/>
</dbReference>
<dbReference type="GO" id="GO:0005730">
    <property type="term" value="C:nucleolus"/>
    <property type="evidence" value="ECO:0007669"/>
    <property type="project" value="TreeGrafter"/>
</dbReference>
<reference evidence="2 3" key="1">
    <citation type="submission" date="2020-10" db="EMBL/GenBank/DDBJ databases">
        <title>Pygocentrus nattereri (red-bellied piranha) genome, fPygNat1, primary haplotype.</title>
        <authorList>
            <person name="Myers G."/>
            <person name="Meyer A."/>
            <person name="Karagic N."/>
            <person name="Pippel M."/>
            <person name="Winkler S."/>
            <person name="Tracey A."/>
            <person name="Wood J."/>
            <person name="Formenti G."/>
            <person name="Howe K."/>
            <person name="Fedrigo O."/>
            <person name="Jarvis E.D."/>
        </authorList>
    </citation>
    <scope>NUCLEOTIDE SEQUENCE [LARGE SCALE GENOMIC DNA]</scope>
</reference>